<evidence type="ECO:0000256" key="20">
    <source>
        <dbReference type="ARBA" id="ARBA00031213"/>
    </source>
</evidence>
<dbReference type="PROSITE" id="PS50926">
    <property type="entry name" value="TRAM"/>
    <property type="match status" value="1"/>
</dbReference>
<dbReference type="GO" id="GO:0007165">
    <property type="term" value="P:signal transduction"/>
    <property type="evidence" value="ECO:0007669"/>
    <property type="project" value="InterPro"/>
</dbReference>
<dbReference type="SMART" id="SM00139">
    <property type="entry name" value="MyTH4"/>
    <property type="match status" value="1"/>
</dbReference>
<dbReference type="InterPro" id="IPR000198">
    <property type="entry name" value="RhoGAP_dom"/>
</dbReference>
<evidence type="ECO:0000256" key="24">
    <source>
        <dbReference type="SAM" id="MobiDB-lite"/>
    </source>
</evidence>
<dbReference type="InterPro" id="IPR036020">
    <property type="entry name" value="WW_dom_sf"/>
</dbReference>
<comment type="cofactor">
    <cofactor evidence="2">
        <name>[4Fe-4S] cluster</name>
        <dbReference type="ChEBI" id="CHEBI:49883"/>
    </cofactor>
</comment>
<dbReference type="PROSITE" id="PS51462">
    <property type="entry name" value="NUDIX"/>
    <property type="match status" value="1"/>
</dbReference>
<evidence type="ECO:0000259" key="31">
    <source>
        <dbReference type="PROSITE" id="PS51918"/>
    </source>
</evidence>
<dbReference type="PROSITE" id="PS50020">
    <property type="entry name" value="WW_DOMAIN_2"/>
    <property type="match status" value="1"/>
</dbReference>
<keyword evidence="18" id="KW-0408">Iron</keyword>
<evidence type="ECO:0000256" key="21">
    <source>
        <dbReference type="ARBA" id="ARBA00033994"/>
    </source>
</evidence>
<keyword evidence="14" id="KW-0819">tRNA processing</keyword>
<dbReference type="PROSITE" id="PS51918">
    <property type="entry name" value="RADICAL_SAM"/>
    <property type="match status" value="1"/>
</dbReference>
<evidence type="ECO:0000256" key="13">
    <source>
        <dbReference type="ARBA" id="ARBA00022691"/>
    </source>
</evidence>
<dbReference type="PROSITE" id="PS51016">
    <property type="entry name" value="MYTH4"/>
    <property type="match status" value="1"/>
</dbReference>
<feature type="region of interest" description="Disordered" evidence="24">
    <location>
        <begin position="121"/>
        <end position="150"/>
    </location>
</feature>
<evidence type="ECO:0000259" key="25">
    <source>
        <dbReference type="PROSITE" id="PS50020"/>
    </source>
</evidence>
<evidence type="ECO:0000256" key="4">
    <source>
        <dbReference type="ARBA" id="ARBA00004496"/>
    </source>
</evidence>
<dbReference type="PROSITE" id="PS00893">
    <property type="entry name" value="NUDIX_BOX"/>
    <property type="match status" value="1"/>
</dbReference>
<comment type="function">
    <text evidence="3">Catalyzes the methylthiolation of N6-threonylcarbamoyladenosine (t(6)A), leading to the formation of 2-methylthio-N6-threonylcarbamoyladenosine (ms(2)t(6)A) at position 37 in tRNAs that read codons beginning with adenine.</text>
</comment>
<dbReference type="SMART" id="SM00324">
    <property type="entry name" value="RhoGAP"/>
    <property type="match status" value="1"/>
</dbReference>
<feature type="domain" description="Nudix hydrolase" evidence="30">
    <location>
        <begin position="1163"/>
        <end position="1288"/>
    </location>
</feature>
<accession>A0A158Q8K5</accession>
<dbReference type="Pfam" id="PF00620">
    <property type="entry name" value="RhoGAP"/>
    <property type="match status" value="1"/>
</dbReference>
<dbReference type="GO" id="GO:0051539">
    <property type="term" value="F:4 iron, 4 sulfur cluster binding"/>
    <property type="evidence" value="ECO:0007669"/>
    <property type="project" value="UniProtKB-KW"/>
</dbReference>
<comment type="catalytic activity">
    <reaction evidence="22">
        <text>N(6)-L-threonylcarbamoyladenosine(37) in tRNA + (sulfur carrier)-SH + AH2 + 2 S-adenosyl-L-methionine = 2-methylsulfanyl-N(6)-L-threonylcarbamoyladenosine(37) in tRNA + (sulfur carrier)-H + 5'-deoxyadenosine + L-methionine + A + S-adenosyl-L-homocysteine + 2 H(+)</text>
        <dbReference type="Rhea" id="RHEA:37075"/>
        <dbReference type="Rhea" id="RHEA-COMP:10163"/>
        <dbReference type="Rhea" id="RHEA-COMP:11092"/>
        <dbReference type="Rhea" id="RHEA-COMP:14737"/>
        <dbReference type="Rhea" id="RHEA-COMP:14739"/>
        <dbReference type="ChEBI" id="CHEBI:13193"/>
        <dbReference type="ChEBI" id="CHEBI:15378"/>
        <dbReference type="ChEBI" id="CHEBI:17319"/>
        <dbReference type="ChEBI" id="CHEBI:17499"/>
        <dbReference type="ChEBI" id="CHEBI:29917"/>
        <dbReference type="ChEBI" id="CHEBI:57844"/>
        <dbReference type="ChEBI" id="CHEBI:57856"/>
        <dbReference type="ChEBI" id="CHEBI:59789"/>
        <dbReference type="ChEBI" id="CHEBI:64428"/>
        <dbReference type="ChEBI" id="CHEBI:74418"/>
        <dbReference type="ChEBI" id="CHEBI:74420"/>
        <dbReference type="EC" id="2.8.4.5"/>
    </reaction>
</comment>
<evidence type="ECO:0000259" key="30">
    <source>
        <dbReference type="PROSITE" id="PS51462"/>
    </source>
</evidence>
<evidence type="ECO:0000256" key="3">
    <source>
        <dbReference type="ARBA" id="ARBA00002399"/>
    </source>
</evidence>
<dbReference type="InterPro" id="IPR013848">
    <property type="entry name" value="Methylthiotransferase_N"/>
</dbReference>
<dbReference type="Gene3D" id="3.40.50.12160">
    <property type="entry name" value="Methylthiotransferase, N-terminal domain"/>
    <property type="match status" value="1"/>
</dbReference>
<dbReference type="PROSITE" id="PS50238">
    <property type="entry name" value="RHOGAP"/>
    <property type="match status" value="1"/>
</dbReference>
<keyword evidence="15" id="KW-0479">Metal-binding</keyword>
<keyword evidence="32" id="KW-1185">Reference proteome</keyword>
<dbReference type="GO" id="GO:0005856">
    <property type="term" value="C:cytoskeleton"/>
    <property type="evidence" value="ECO:0007669"/>
    <property type="project" value="InterPro"/>
</dbReference>
<evidence type="ECO:0000256" key="15">
    <source>
        <dbReference type="ARBA" id="ARBA00022723"/>
    </source>
</evidence>
<evidence type="ECO:0000259" key="28">
    <source>
        <dbReference type="PROSITE" id="PS51016"/>
    </source>
</evidence>
<dbReference type="InterPro" id="IPR000857">
    <property type="entry name" value="MyTH4_dom"/>
</dbReference>
<proteinExistence type="inferred from homology"/>
<comment type="cofactor">
    <cofactor evidence="1">
        <name>Mg(2+)</name>
        <dbReference type="ChEBI" id="CHEBI:18420"/>
    </cofactor>
</comment>
<evidence type="ECO:0000256" key="6">
    <source>
        <dbReference type="ARBA" id="ARBA00008616"/>
    </source>
</evidence>
<dbReference type="Proteomes" id="UP000050640">
    <property type="component" value="Unplaced"/>
</dbReference>
<evidence type="ECO:0000256" key="16">
    <source>
        <dbReference type="ARBA" id="ARBA00022801"/>
    </source>
</evidence>
<dbReference type="Pfam" id="PF00293">
    <property type="entry name" value="NUDIX"/>
    <property type="match status" value="1"/>
</dbReference>
<keyword evidence="12" id="KW-0808">Transferase</keyword>
<dbReference type="InterPro" id="IPR023404">
    <property type="entry name" value="rSAM_horseshoe"/>
</dbReference>
<feature type="domain" description="WW" evidence="25">
    <location>
        <begin position="53"/>
        <end position="87"/>
    </location>
</feature>
<feature type="domain" description="MyTH4" evidence="28">
    <location>
        <begin position="316"/>
        <end position="470"/>
    </location>
</feature>
<dbReference type="InterPro" id="IPR007197">
    <property type="entry name" value="rSAM"/>
</dbReference>
<dbReference type="InterPro" id="IPR038185">
    <property type="entry name" value="MyTH4_dom_sf"/>
</dbReference>
<dbReference type="InterPro" id="IPR005839">
    <property type="entry name" value="Methylthiotransferase"/>
</dbReference>
<evidence type="ECO:0000256" key="5">
    <source>
        <dbReference type="ARBA" id="ARBA00008266"/>
    </source>
</evidence>
<evidence type="ECO:0000256" key="22">
    <source>
        <dbReference type="ARBA" id="ARBA00051661"/>
    </source>
</evidence>
<evidence type="ECO:0000313" key="33">
    <source>
        <dbReference type="WBParaSite" id="EEL_0000787701-mRNA-1"/>
    </source>
</evidence>
<dbReference type="InterPro" id="IPR058240">
    <property type="entry name" value="rSAM_sf"/>
</dbReference>
<feature type="domain" description="Radical SAM core" evidence="31">
    <location>
        <begin position="830"/>
        <end position="1061"/>
    </location>
</feature>
<evidence type="ECO:0000256" key="23">
    <source>
        <dbReference type="ARBA" id="ARBA00076644"/>
    </source>
</evidence>
<dbReference type="PROSITE" id="PS51449">
    <property type="entry name" value="MTTASE_N"/>
    <property type="match status" value="1"/>
</dbReference>
<dbReference type="Gene3D" id="1.25.40.530">
    <property type="entry name" value="MyTH4 domain"/>
    <property type="match status" value="1"/>
</dbReference>
<evidence type="ECO:0000256" key="8">
    <source>
        <dbReference type="ARBA" id="ARBA00013273"/>
    </source>
</evidence>
<dbReference type="SUPFAM" id="SSF51045">
    <property type="entry name" value="WW domain"/>
    <property type="match status" value="1"/>
</dbReference>
<protein>
    <recommendedName>
        <fullName evidence="9">Threonylcarbamoyladenosine tRNA methylthiotransferase</fullName>
        <ecNumber evidence="8">2.8.4.5</ecNumber>
        <ecNumber evidence="7">3.6.1.52</ecNumber>
    </recommendedName>
    <alternativeName>
        <fullName evidence="23">CDKAL1-like protein</fullName>
    </alternativeName>
    <alternativeName>
        <fullName evidence="20">tRNA-t(6)A37 methylthiotransferase</fullName>
    </alternativeName>
</protein>
<dbReference type="PANTHER" id="PTHR11918:SF45">
    <property type="entry name" value="THREONYLCARBAMOYLADENOSINE TRNA METHYLTHIOTRANSFERASE"/>
    <property type="match status" value="1"/>
</dbReference>
<evidence type="ECO:0000313" key="32">
    <source>
        <dbReference type="Proteomes" id="UP000050640"/>
    </source>
</evidence>
<name>A0A158Q8K5_9BILA</name>
<evidence type="ECO:0000256" key="17">
    <source>
        <dbReference type="ARBA" id="ARBA00022842"/>
    </source>
</evidence>
<dbReference type="InterPro" id="IPR008936">
    <property type="entry name" value="Rho_GTPase_activation_prot"/>
</dbReference>
<dbReference type="InterPro" id="IPR000086">
    <property type="entry name" value="NUDIX_hydrolase_dom"/>
</dbReference>
<comment type="catalytic activity">
    <reaction evidence="21">
        <text>diphospho-myo-inositol polyphosphate + H2O = myo-inositol polyphosphate + phosphate.</text>
        <dbReference type="EC" id="3.6.1.52"/>
    </reaction>
</comment>
<dbReference type="FunFam" id="3.90.79.10:FF:000002">
    <property type="entry name" value="diphosphoinositol polyphosphate phosphohydrolase 1"/>
    <property type="match status" value="1"/>
</dbReference>
<evidence type="ECO:0000256" key="18">
    <source>
        <dbReference type="ARBA" id="ARBA00023004"/>
    </source>
</evidence>
<dbReference type="InterPro" id="IPR020612">
    <property type="entry name" value="Methylthiotransferase_CS"/>
</dbReference>
<dbReference type="SFLD" id="SFLDS00029">
    <property type="entry name" value="Radical_SAM"/>
    <property type="match status" value="1"/>
</dbReference>
<dbReference type="InterPro" id="IPR002792">
    <property type="entry name" value="TRAM_dom"/>
</dbReference>
<sequence>MDEGRGGSELHCSSGIKVEWVEIVEPQTRQYMYANLRTGQCAWEPPAGVPVKKTASNQWWELFDTNSQRFYYYNATTMQTVWQKPTNCDIIPLAKLQTLKENTELHSNLERDDRCSMLERTMTTKRNSETQTSPKQERKSGSSRSLSQTVFAQNISPESGIVTARRLNSPHTSMSRKTYNASSSPMQISPGYIAPLVSTVQDMRIYSNREFLPRNVPAVPIASYMPRDDSLEGHSTPLLHHRPQIVMSTRTASSASNNAMPSIIQSSAGSSSSSLTMSNNRFPLDDGTTLKKCHNSTSSPKVRELNDTALGASDCWTKESIKQPVSGNMDDKHVKKEAPNMFKVIQSYMGDRKSKTSNDQLALTLCEWGISKESLADELFCQIMKQLTGNERFDSIRRGWELLAIFLAFFSPSNPEITQKLTEFIEANSDRLLDMPEVPVSHYAVQCSRRLVRLSATRPKPSLSLIQESRVHIFNPPQFCTPLEELMEMQAEKYPERILPWLETTLIDLILSADGQHTEGVFRVPADPDHVHTARLRLDRGLIPVVRDAHVPAALLKLWLRSLPEPLLPDVFYLRCLAVCDQPEEACRIAELLPAVNRLVLAKLLELLQLLAEEETVKYTKMDVCNLAMVMAPNVLRCGSDDPRVIFDNARREMTTMEDIEDVIRIPKVTILERNHVTIRKRLKGDGEVFYGDSFVPGTQKIYIRTWGCTHNTSDSEQMAGLLSAAGHQLTSKKEDAALWILNSCTVKTPSETQLENTVREARKLNKFIIVAGCVSQAEPNLRFLEGISIVGVKQIECVTQAVEETLKGNCVRFLSRRKPNSNLLLPKIRKNKFIEILAISSGCLNHCTYCKTKSARGNLVSFPLDSLLERARNAFTDGCKELWLTSEDLGAWGRDIDMVLPDLLNALVRIVPDGCMLRLGMTNPPYILDFLEEISEILNHPRVYSFLHIPVQSGSDAVLSDMKREYTCADFCRVVDYMIQNVPNIYIATDFICAYPTETKSDFEESMALVRKYRFPSLFINQFYPRAGTPAANLKKIDTIEARRRTAEMSTLFRSYSRYDKERIGERHRVLICELATDQQHYVGHNKCYEHFLIHSEKCLLGEWVEVRIVDVSKFYMKAILVTGDISAWLVFGSDDFTVTPNRLFWLMRKNNGERVRDAEGFRLRAAGICTRGEGSSREILLITGGKDDGRWIIPGGGIEKDENESDAALREVFEEAGVKAEILARVGEFRDEERRHRTVVFLLTVKEELKEWEDGCFGRQREWVSLEEALRRVKHSQTCIIEHICRM</sequence>
<feature type="domain" description="MTTase N-terminal" evidence="29">
    <location>
        <begin position="700"/>
        <end position="808"/>
    </location>
</feature>
<dbReference type="InterPro" id="IPR006638">
    <property type="entry name" value="Elp3/MiaA/NifB-like_rSAM"/>
</dbReference>
<evidence type="ECO:0000256" key="1">
    <source>
        <dbReference type="ARBA" id="ARBA00001946"/>
    </source>
</evidence>
<comment type="similarity">
    <text evidence="6">Belongs to the methylthiotransferase family. CDKAL1 subfamily.</text>
</comment>
<evidence type="ECO:0000259" key="29">
    <source>
        <dbReference type="PROSITE" id="PS51449"/>
    </source>
</evidence>
<dbReference type="GO" id="GO:0046872">
    <property type="term" value="F:metal ion binding"/>
    <property type="evidence" value="ECO:0007669"/>
    <property type="project" value="UniProtKB-KW"/>
</dbReference>
<dbReference type="SUPFAM" id="SSF55811">
    <property type="entry name" value="Nudix"/>
    <property type="match status" value="1"/>
</dbReference>
<dbReference type="SMART" id="SM00456">
    <property type="entry name" value="WW"/>
    <property type="match status" value="2"/>
</dbReference>
<dbReference type="InterPro" id="IPR038135">
    <property type="entry name" value="Methylthiotransferase_N_sf"/>
</dbReference>
<reference evidence="33" key="1">
    <citation type="submission" date="2016-04" db="UniProtKB">
        <authorList>
            <consortium name="WormBaseParasite"/>
        </authorList>
    </citation>
    <scope>IDENTIFICATION</scope>
</reference>
<evidence type="ECO:0000256" key="7">
    <source>
        <dbReference type="ARBA" id="ARBA00012527"/>
    </source>
</evidence>
<dbReference type="NCBIfam" id="TIGR00089">
    <property type="entry name" value="MiaB/RimO family radical SAM methylthiotransferase"/>
    <property type="match status" value="1"/>
</dbReference>
<dbReference type="SUPFAM" id="SSF48350">
    <property type="entry name" value="GTPase activation domain, GAP"/>
    <property type="match status" value="1"/>
</dbReference>
<evidence type="ECO:0000256" key="14">
    <source>
        <dbReference type="ARBA" id="ARBA00022694"/>
    </source>
</evidence>
<dbReference type="SFLD" id="SFLDG01082">
    <property type="entry name" value="B12-binding_domain_containing"/>
    <property type="match status" value="1"/>
</dbReference>
<evidence type="ECO:0000256" key="12">
    <source>
        <dbReference type="ARBA" id="ARBA00022679"/>
    </source>
</evidence>
<evidence type="ECO:0000259" key="26">
    <source>
        <dbReference type="PROSITE" id="PS50238"/>
    </source>
</evidence>
<dbReference type="InterPro" id="IPR015797">
    <property type="entry name" value="NUDIX_hydrolase-like_dom_sf"/>
</dbReference>
<feature type="domain" description="Rho-GAP" evidence="26">
    <location>
        <begin position="481"/>
        <end position="678"/>
    </location>
</feature>
<comment type="similarity">
    <text evidence="5">Belongs to the Nudix hydrolase family. DIPP subfamily.</text>
</comment>
<dbReference type="Pfam" id="PF00784">
    <property type="entry name" value="MyTH4"/>
    <property type="match status" value="1"/>
</dbReference>
<comment type="subcellular location">
    <subcellularLocation>
        <location evidence="4">Cytoplasm</location>
    </subcellularLocation>
</comment>
<dbReference type="WBParaSite" id="EEL_0000787701-mRNA-1">
    <property type="protein sequence ID" value="EEL_0000787701-mRNA-1"/>
    <property type="gene ID" value="EEL_0000787701"/>
</dbReference>
<dbReference type="InterPro" id="IPR020084">
    <property type="entry name" value="NUDIX_hydrolase_CS"/>
</dbReference>
<dbReference type="FunFam" id="2.20.70.10:FF:000022">
    <property type="entry name" value="Rho GTPase activating protein 39"/>
    <property type="match status" value="1"/>
</dbReference>
<dbReference type="FunFam" id="3.80.30.20:FF:000002">
    <property type="entry name" value="threonylcarbamoyladenosine tRNA methylthiotransferase isoform X2"/>
    <property type="match status" value="1"/>
</dbReference>
<dbReference type="NCBIfam" id="TIGR01578">
    <property type="entry name" value="MiaB-like-B"/>
    <property type="match status" value="1"/>
</dbReference>
<dbReference type="PROSITE" id="PS01278">
    <property type="entry name" value="MTTASE_RADICAL"/>
    <property type="match status" value="1"/>
</dbReference>
<organism evidence="32 33">
    <name type="scientific">Elaeophora elaphi</name>
    <dbReference type="NCBI Taxonomy" id="1147741"/>
    <lineage>
        <taxon>Eukaryota</taxon>
        <taxon>Metazoa</taxon>
        <taxon>Ecdysozoa</taxon>
        <taxon>Nematoda</taxon>
        <taxon>Chromadorea</taxon>
        <taxon>Rhabditida</taxon>
        <taxon>Spirurina</taxon>
        <taxon>Spiruromorpha</taxon>
        <taxon>Filarioidea</taxon>
        <taxon>Onchocercidae</taxon>
        <taxon>Elaeophora</taxon>
    </lineage>
</organism>
<dbReference type="Pfam" id="PF00919">
    <property type="entry name" value="UPF0004"/>
    <property type="match status" value="1"/>
</dbReference>
<dbReference type="GO" id="GO:0035598">
    <property type="term" value="F:tRNA (N(6)-L-threonylcarbamoyladenosine(37)-C(2))-methylthiotransferase activity"/>
    <property type="evidence" value="ECO:0007669"/>
    <property type="project" value="UniProtKB-EC"/>
</dbReference>
<evidence type="ECO:0000259" key="27">
    <source>
        <dbReference type="PROSITE" id="PS50926"/>
    </source>
</evidence>
<dbReference type="SUPFAM" id="SSF102114">
    <property type="entry name" value="Radical SAM enzymes"/>
    <property type="match status" value="1"/>
</dbReference>
<feature type="domain" description="TRAM" evidence="27">
    <location>
        <begin position="1062"/>
        <end position="1124"/>
    </location>
</feature>
<keyword evidence="19" id="KW-0411">Iron-sulfur</keyword>
<dbReference type="STRING" id="1147741.A0A158Q8K5"/>
<dbReference type="Pfam" id="PF04055">
    <property type="entry name" value="Radical_SAM"/>
    <property type="match status" value="1"/>
</dbReference>
<dbReference type="InterPro" id="IPR006466">
    <property type="entry name" value="MiaB-like_arc_euk"/>
</dbReference>
<dbReference type="GO" id="GO:0005783">
    <property type="term" value="C:endoplasmic reticulum"/>
    <property type="evidence" value="ECO:0007669"/>
    <property type="project" value="TreeGrafter"/>
</dbReference>
<evidence type="ECO:0000256" key="9">
    <source>
        <dbReference type="ARBA" id="ARBA00018810"/>
    </source>
</evidence>
<keyword evidence="16" id="KW-0378">Hydrolase</keyword>
<dbReference type="Gene3D" id="1.10.555.10">
    <property type="entry name" value="Rho GTPase activation protein"/>
    <property type="match status" value="1"/>
</dbReference>
<evidence type="ECO:0000256" key="2">
    <source>
        <dbReference type="ARBA" id="ARBA00001966"/>
    </source>
</evidence>
<evidence type="ECO:0000256" key="19">
    <source>
        <dbReference type="ARBA" id="ARBA00023014"/>
    </source>
</evidence>
<dbReference type="SMART" id="SM00729">
    <property type="entry name" value="Elp3"/>
    <property type="match status" value="1"/>
</dbReference>
<keyword evidence="11" id="KW-0963">Cytoplasm</keyword>
<dbReference type="EC" id="3.6.1.52" evidence="7"/>
<dbReference type="Gene3D" id="3.80.30.20">
    <property type="entry name" value="tm_1862 like domain"/>
    <property type="match status" value="1"/>
</dbReference>
<keyword evidence="13" id="KW-0949">S-adenosyl-L-methionine</keyword>
<dbReference type="PANTHER" id="PTHR11918">
    <property type="entry name" value="RADICAL SAM PROTEINS"/>
    <property type="match status" value="1"/>
</dbReference>
<keyword evidence="10" id="KW-0004">4Fe-4S</keyword>
<evidence type="ECO:0000256" key="11">
    <source>
        <dbReference type="ARBA" id="ARBA00022490"/>
    </source>
</evidence>
<dbReference type="Gene3D" id="2.20.70.10">
    <property type="match status" value="2"/>
</dbReference>
<dbReference type="EC" id="2.8.4.5" evidence="8"/>
<keyword evidence="17" id="KW-0460">Magnesium</keyword>
<dbReference type="CDD" id="cd04666">
    <property type="entry name" value="NUDIX_DIPP2_like_Nudt4"/>
    <property type="match status" value="1"/>
</dbReference>
<evidence type="ECO:0000256" key="10">
    <source>
        <dbReference type="ARBA" id="ARBA00022485"/>
    </source>
</evidence>
<dbReference type="Gene3D" id="3.90.79.10">
    <property type="entry name" value="Nucleoside Triphosphate Pyrophosphohydrolase"/>
    <property type="match status" value="1"/>
</dbReference>
<dbReference type="InterPro" id="IPR047198">
    <property type="entry name" value="DDP-like_NUDIX"/>
</dbReference>
<dbReference type="GO" id="GO:0008486">
    <property type="term" value="F:diphosphoinositol-polyphosphate diphosphatase activity"/>
    <property type="evidence" value="ECO:0007669"/>
    <property type="project" value="UniProtKB-EC"/>
</dbReference>
<dbReference type="InterPro" id="IPR001202">
    <property type="entry name" value="WW_dom"/>
</dbReference>